<evidence type="ECO:0000313" key="1">
    <source>
        <dbReference type="EMBL" id="CUK24473.1"/>
    </source>
</evidence>
<sequence>MRVVLLGAGASKSYGASPTGQRMPIANDFFPTFFKLDAAANPWVLRDGLIHYLQSQKGITDTDAYLAAGVDIEEIHSEIAARLASVETEEGGFDRIVLSKPYNQLIFLFATTLNEIANGPVSQSHIDLANSLRPEDVILTFNWDTLMDRALMKATDWVPDSGYGITPHRLFRDGWVGPEEKSSSNKLIKLHGSVNWLTAHPIYEGEELVLTHALPADSLFVYEHATRPYATHAGRYASGYAPMTYGYYPPNLTDVPGRSAPDGYVIVKVQPKMPWMPEGQAGTQGLASMPLIIPPVKEKSYQFFGSLFEELWRKASDALEVCDEVLVIGYSFPKTDLKSLDLFKDAFLRRGSVPRVTIIDPNPTRPKEVFQLELGIPESHLTVVESPFLGAETIGPVFGT</sequence>
<dbReference type="Proteomes" id="UP000051184">
    <property type="component" value="Unassembled WGS sequence"/>
</dbReference>
<dbReference type="SUPFAM" id="SSF52467">
    <property type="entry name" value="DHS-like NAD/FAD-binding domain"/>
    <property type="match status" value="1"/>
</dbReference>
<keyword evidence="2" id="KW-1185">Reference proteome</keyword>
<evidence type="ECO:0000313" key="2">
    <source>
        <dbReference type="Proteomes" id="UP000051184"/>
    </source>
</evidence>
<gene>
    <name evidence="1" type="ORF">TA5114_00256</name>
</gene>
<dbReference type="OrthoDB" id="7054911at2"/>
<name>A0A0P1ITH8_9RHOB</name>
<protein>
    <recommendedName>
        <fullName evidence="3">SIR2-like domain-containing protein</fullName>
    </recommendedName>
</protein>
<dbReference type="RefSeq" id="WP_058316623.1">
    <property type="nucleotide sequence ID" value="NZ_CYTO01000008.1"/>
</dbReference>
<proteinExistence type="predicted"/>
<reference evidence="2" key="1">
    <citation type="submission" date="2015-09" db="EMBL/GenBank/DDBJ databases">
        <authorList>
            <person name="Rodrigo-Torres Lidia"/>
            <person name="Arahal R.David."/>
        </authorList>
    </citation>
    <scope>NUCLEOTIDE SEQUENCE [LARGE SCALE GENOMIC DNA]</scope>
    <source>
        <strain evidence="2">CECT 5114</strain>
    </source>
</reference>
<dbReference type="AlphaFoldDB" id="A0A0P1ITH8"/>
<organism evidence="1 2">
    <name type="scientific">Cognatishimia activa</name>
    <dbReference type="NCBI Taxonomy" id="1715691"/>
    <lineage>
        <taxon>Bacteria</taxon>
        <taxon>Pseudomonadati</taxon>
        <taxon>Pseudomonadota</taxon>
        <taxon>Alphaproteobacteria</taxon>
        <taxon>Rhodobacterales</taxon>
        <taxon>Paracoccaceae</taxon>
        <taxon>Cognatishimia</taxon>
    </lineage>
</organism>
<dbReference type="EMBL" id="CYUE01000002">
    <property type="protein sequence ID" value="CUK24473.1"/>
    <property type="molecule type" value="Genomic_DNA"/>
</dbReference>
<accession>A0A0P1ITH8</accession>
<evidence type="ECO:0008006" key="3">
    <source>
        <dbReference type="Google" id="ProtNLM"/>
    </source>
</evidence>
<dbReference type="InterPro" id="IPR029035">
    <property type="entry name" value="DHS-like_NAD/FAD-binding_dom"/>
</dbReference>